<dbReference type="Proteomes" id="UP000243063">
    <property type="component" value="Chromosome I"/>
</dbReference>
<dbReference type="NCBIfam" id="NF037995">
    <property type="entry name" value="TRAP_S1"/>
    <property type="match status" value="1"/>
</dbReference>
<keyword evidence="1" id="KW-0732">Signal</keyword>
<dbReference type="GO" id="GO:0046872">
    <property type="term" value="F:metal ion binding"/>
    <property type="evidence" value="ECO:0007669"/>
    <property type="project" value="UniProtKB-KW"/>
</dbReference>
<dbReference type="PROSITE" id="PS51318">
    <property type="entry name" value="TAT"/>
    <property type="match status" value="1"/>
</dbReference>
<dbReference type="PANTHER" id="PTHR33376">
    <property type="match status" value="1"/>
</dbReference>
<dbReference type="GO" id="GO:0031317">
    <property type="term" value="C:tripartite ATP-independent periplasmic transporter complex"/>
    <property type="evidence" value="ECO:0007669"/>
    <property type="project" value="InterPro"/>
</dbReference>
<dbReference type="InterPro" id="IPR006311">
    <property type="entry name" value="TAT_signal"/>
</dbReference>
<feature type="binding site" evidence="3">
    <location>
        <position position="273"/>
    </location>
    <ligand>
        <name>substrate</name>
    </ligand>
</feature>
<organism evidence="4 5">
    <name type="scientific">Geopseudomonas guangdongensis</name>
    <dbReference type="NCBI Taxonomy" id="1245526"/>
    <lineage>
        <taxon>Bacteria</taxon>
        <taxon>Pseudomonadati</taxon>
        <taxon>Pseudomonadota</taxon>
        <taxon>Gammaproteobacteria</taxon>
        <taxon>Pseudomonadales</taxon>
        <taxon>Pseudomonadaceae</taxon>
        <taxon>Geopseudomonas</taxon>
    </lineage>
</organism>
<proteinExistence type="predicted"/>
<dbReference type="InterPro" id="IPR018389">
    <property type="entry name" value="DctP_fam"/>
</dbReference>
<dbReference type="Pfam" id="PF03480">
    <property type="entry name" value="DctP"/>
    <property type="match status" value="1"/>
</dbReference>
<dbReference type="Gene3D" id="3.40.190.10">
    <property type="entry name" value="Periplasmic binding protein-like II"/>
    <property type="match status" value="1"/>
</dbReference>
<dbReference type="SUPFAM" id="SSF53850">
    <property type="entry name" value="Periplasmic binding protein-like II"/>
    <property type="match status" value="1"/>
</dbReference>
<feature type="binding site" evidence="2">
    <location>
        <position position="189"/>
    </location>
    <ligand>
        <name>substrate</name>
    </ligand>
</feature>
<dbReference type="CDD" id="cd13604">
    <property type="entry name" value="PBP2_TRAP_ketoacid_lactate_like"/>
    <property type="match status" value="1"/>
</dbReference>
<keyword evidence="3" id="KW-0479">Metal-binding</keyword>
<dbReference type="InterPro" id="IPR038404">
    <property type="entry name" value="TRAP_DctP_sf"/>
</dbReference>
<evidence type="ECO:0000256" key="2">
    <source>
        <dbReference type="PIRSR" id="PIRSR039026-1"/>
    </source>
</evidence>
<reference evidence="5" key="1">
    <citation type="submission" date="2016-10" db="EMBL/GenBank/DDBJ databases">
        <authorList>
            <person name="Varghese N."/>
            <person name="Submissions S."/>
        </authorList>
    </citation>
    <scope>NUCLEOTIDE SEQUENCE [LARGE SCALE GENOMIC DNA]</scope>
    <source>
        <strain evidence="5">CCTCC 2012022</strain>
    </source>
</reference>
<protein>
    <submittedName>
        <fullName evidence="4">TRAP-type mannitol/chloroaromatic compound transport system, substrate-binding protein</fullName>
    </submittedName>
</protein>
<name>A0A1H2F1Z9_9GAMM</name>
<feature type="binding site" evidence="3">
    <location>
        <position position="248"/>
    </location>
    <ligand>
        <name>Na(+)</name>
        <dbReference type="ChEBI" id="CHEBI:29101"/>
    </ligand>
</feature>
<dbReference type="STRING" id="1245526.SAMN05216580_0971"/>
<sequence>MVRDNPSSSPAVIAVAGVYNNKESCMKRRDILAAAGVGLAATALAGCQKQNESTETQGGAPAETFTWKMVTSWPKNFPGVGVGAERFARLVNEMSNGRLQVKIYAAGELVPALEVFDAVSRGTAEMGHGAPYYWKGKVPAAQFFCALPFGPNAQEMNAWLHYGGGMALWEEVYKPFGVVPFACGATGVQTAGWFNKEINSVDDFKGLKMRTPGLGGEVLTKMGGTVVNLPAGEIFTALQTGAIDATEWIGPYNDLALGLHKAAKYYYTPGWQEPNVTFELTVNQAAWDKLPADLKAIVRAAARDVNGDVLDDYNARNMEAMEKLKAEGVEVRRLPDAVLARLREVAAEVVEASAAADPAAAKVWAQQKAYLKRLRDYAEDNEKLIYNIRT</sequence>
<feature type="binding site" evidence="3">
    <location>
        <position position="247"/>
    </location>
    <ligand>
        <name>substrate</name>
    </ligand>
</feature>
<evidence type="ECO:0000256" key="3">
    <source>
        <dbReference type="PIRSR" id="PIRSR039026-2"/>
    </source>
</evidence>
<gene>
    <name evidence="4" type="ORF">SAMN05216580_0971</name>
</gene>
<dbReference type="Gene3D" id="3.40.190.170">
    <property type="entry name" value="Bacterial extracellular solute-binding protein, family 7"/>
    <property type="match status" value="1"/>
</dbReference>
<dbReference type="InterPro" id="IPR026289">
    <property type="entry name" value="SBP_TakP-like"/>
</dbReference>
<accession>A0A1H2F1Z9</accession>
<dbReference type="GO" id="GO:0055085">
    <property type="term" value="P:transmembrane transport"/>
    <property type="evidence" value="ECO:0007669"/>
    <property type="project" value="InterPro"/>
</dbReference>
<evidence type="ECO:0000256" key="1">
    <source>
        <dbReference type="ARBA" id="ARBA00022729"/>
    </source>
</evidence>
<evidence type="ECO:0000313" key="5">
    <source>
        <dbReference type="Proteomes" id="UP000243063"/>
    </source>
</evidence>
<dbReference type="EMBL" id="LT629780">
    <property type="protein sequence ID" value="SDU01367.1"/>
    <property type="molecule type" value="Genomic_DNA"/>
</dbReference>
<dbReference type="PIRSF" id="PIRSF039026">
    <property type="entry name" value="SiaP"/>
    <property type="match status" value="1"/>
</dbReference>
<dbReference type="PANTHER" id="PTHR33376:SF5">
    <property type="entry name" value="EXTRACYTOPLASMIC SOLUTE RECEPTOR PROTEIN"/>
    <property type="match status" value="1"/>
</dbReference>
<keyword evidence="5" id="KW-1185">Reference proteome</keyword>
<dbReference type="AlphaFoldDB" id="A0A1H2F1Z9"/>
<feature type="binding site" evidence="2">
    <location>
        <position position="210"/>
    </location>
    <ligand>
        <name>substrate</name>
    </ligand>
</feature>
<evidence type="ECO:0000313" key="4">
    <source>
        <dbReference type="EMBL" id="SDU01367.1"/>
    </source>
</evidence>